<dbReference type="AlphaFoldDB" id="A0A2R3QNY1"/>
<feature type="region of interest" description="Disordered" evidence="1">
    <location>
        <begin position="1"/>
        <end position="80"/>
    </location>
</feature>
<accession>A0A2R3QNY1</accession>
<evidence type="ECO:0000313" key="2">
    <source>
        <dbReference type="EMBL" id="AVO53495.1"/>
    </source>
</evidence>
<organism evidence="2 3">
    <name type="scientific">Ectopseudomonas mendocina</name>
    <name type="common">Pseudomonas mendocina</name>
    <dbReference type="NCBI Taxonomy" id="300"/>
    <lineage>
        <taxon>Bacteria</taxon>
        <taxon>Pseudomonadati</taxon>
        <taxon>Pseudomonadota</taxon>
        <taxon>Gammaproteobacteria</taxon>
        <taxon>Pseudomonadales</taxon>
        <taxon>Pseudomonadaceae</taxon>
        <taxon>Ectopseudomonas</taxon>
    </lineage>
</organism>
<dbReference type="Proteomes" id="UP000238327">
    <property type="component" value="Chromosome"/>
</dbReference>
<feature type="compositionally biased region" description="Pro residues" evidence="1">
    <location>
        <begin position="18"/>
        <end position="27"/>
    </location>
</feature>
<name>A0A2R3QNY1_ECTME</name>
<dbReference type="EMBL" id="CP027657">
    <property type="protein sequence ID" value="AVO53495.1"/>
    <property type="molecule type" value="Genomic_DNA"/>
</dbReference>
<reference evidence="2 3" key="1">
    <citation type="submission" date="2018-03" db="EMBL/GenBank/DDBJ databases">
        <title>Complete genome sequence and methylome analysis of Pseudomonas mendocina NEB 698.</title>
        <authorList>
            <person name="Morgan R.D."/>
        </authorList>
    </citation>
    <scope>NUCLEOTIDE SEQUENCE [LARGE SCALE GENOMIC DNA]</scope>
    <source>
        <strain evidence="2 3">NEB698</strain>
    </source>
</reference>
<proteinExistence type="predicted"/>
<evidence type="ECO:0000256" key="1">
    <source>
        <dbReference type="SAM" id="MobiDB-lite"/>
    </source>
</evidence>
<sequence length="80" mass="8561">MGEGWGEGRAGHSVLPDRPSPPAPALRPSPSQSSGRLSGRSDTSLFPLKPRKRERGDKQRIDIGDSSCSTISAPPSPPWR</sequence>
<protein>
    <submittedName>
        <fullName evidence="2">Uncharacterized protein</fullName>
    </submittedName>
</protein>
<evidence type="ECO:0000313" key="3">
    <source>
        <dbReference type="Proteomes" id="UP000238327"/>
    </source>
</evidence>
<gene>
    <name evidence="2" type="ORF">C7A17_12205</name>
</gene>
<feature type="compositionally biased region" description="Basic and acidic residues" evidence="1">
    <location>
        <begin position="54"/>
        <end position="63"/>
    </location>
</feature>